<reference evidence="1" key="1">
    <citation type="submission" date="2018-07" db="EMBL/GenBank/DDBJ databases">
        <authorList>
            <person name="Quirk P.G."/>
            <person name="Krulwich T.A."/>
        </authorList>
    </citation>
    <scope>NUCLEOTIDE SEQUENCE</scope>
</reference>
<accession>A0A380TH13</accession>
<dbReference type="EMBL" id="UIDG01000445">
    <property type="protein sequence ID" value="SUS07762.1"/>
    <property type="molecule type" value="Genomic_DNA"/>
</dbReference>
<name>A0A380TH13_9ZZZZ</name>
<sequence>MDARSVAWYDADMDKVLEDMFRVVDALPDEERQRILRVLDEQVREAKRRASPPRGRWARLAERLSRESPLEGTSEDFLRQVREFREGFMLAEPKNAD</sequence>
<dbReference type="AlphaFoldDB" id="A0A380TH13"/>
<protein>
    <submittedName>
        <fullName evidence="1">Uncharacterized protein</fullName>
    </submittedName>
</protein>
<organism evidence="1">
    <name type="scientific">metagenome</name>
    <dbReference type="NCBI Taxonomy" id="256318"/>
    <lineage>
        <taxon>unclassified sequences</taxon>
        <taxon>metagenomes</taxon>
    </lineage>
</organism>
<evidence type="ECO:0000313" key="1">
    <source>
        <dbReference type="EMBL" id="SUS07762.1"/>
    </source>
</evidence>
<proteinExistence type="predicted"/>
<gene>
    <name evidence="1" type="ORF">DF3PB_50032</name>
</gene>